<evidence type="ECO:0000259" key="2">
    <source>
        <dbReference type="PROSITE" id="PS50853"/>
    </source>
</evidence>
<dbReference type="SUPFAM" id="SSF49265">
    <property type="entry name" value="Fibronectin type III"/>
    <property type="match status" value="3"/>
</dbReference>
<dbReference type="InterPro" id="IPR013783">
    <property type="entry name" value="Ig-like_fold"/>
</dbReference>
<dbReference type="Gene3D" id="2.60.40.10">
    <property type="entry name" value="Immunoglobulins"/>
    <property type="match status" value="6"/>
</dbReference>
<dbReference type="EMBL" id="MN739683">
    <property type="protein sequence ID" value="QHT20774.1"/>
    <property type="molecule type" value="Genomic_DNA"/>
</dbReference>
<feature type="domain" description="Fibronectin type-III" evidence="2">
    <location>
        <begin position="349"/>
        <end position="437"/>
    </location>
</feature>
<feature type="domain" description="Fibronectin type-III" evidence="2">
    <location>
        <begin position="640"/>
        <end position="739"/>
    </location>
</feature>
<dbReference type="Pfam" id="PF00041">
    <property type="entry name" value="fn3"/>
    <property type="match status" value="4"/>
</dbReference>
<reference evidence="3" key="1">
    <citation type="journal article" date="2020" name="Nature">
        <title>Giant virus diversity and host interactions through global metagenomics.</title>
        <authorList>
            <person name="Schulz F."/>
            <person name="Roux S."/>
            <person name="Paez-Espino D."/>
            <person name="Jungbluth S."/>
            <person name="Walsh D.A."/>
            <person name="Denef V.J."/>
            <person name="McMahon K.D."/>
            <person name="Konstantinidis K.T."/>
            <person name="Eloe-Fadrosh E.A."/>
            <person name="Kyrpides N.C."/>
            <person name="Woyke T."/>
        </authorList>
    </citation>
    <scope>NUCLEOTIDE SEQUENCE</scope>
    <source>
        <strain evidence="3">GVMAG-M-3300023174-75</strain>
    </source>
</reference>
<dbReference type="InterPro" id="IPR003961">
    <property type="entry name" value="FN3_dom"/>
</dbReference>
<dbReference type="CDD" id="cd00063">
    <property type="entry name" value="FN3"/>
    <property type="match status" value="6"/>
</dbReference>
<feature type="domain" description="Fibronectin type-III" evidence="2">
    <location>
        <begin position="539"/>
        <end position="639"/>
    </location>
</feature>
<dbReference type="SMART" id="SM00060">
    <property type="entry name" value="FN3"/>
    <property type="match status" value="6"/>
</dbReference>
<keyword evidence="1" id="KW-0677">Repeat</keyword>
<protein>
    <recommendedName>
        <fullName evidence="2">Fibronectin type-III domain-containing protein</fullName>
    </recommendedName>
</protein>
<accession>A0A6C0DVU4</accession>
<feature type="domain" description="Fibronectin type-III" evidence="2">
    <location>
        <begin position="438"/>
        <end position="536"/>
    </location>
</feature>
<dbReference type="PANTHER" id="PTHR13817:SF73">
    <property type="entry name" value="FIBRONECTIN TYPE-III DOMAIN-CONTAINING PROTEIN"/>
    <property type="match status" value="1"/>
</dbReference>
<dbReference type="InterPro" id="IPR050964">
    <property type="entry name" value="Striated_Muscle_Regulatory"/>
</dbReference>
<dbReference type="PROSITE" id="PS50853">
    <property type="entry name" value="FN3"/>
    <property type="match status" value="6"/>
</dbReference>
<dbReference type="InterPro" id="IPR036116">
    <property type="entry name" value="FN3_sf"/>
</dbReference>
<feature type="domain" description="Fibronectin type-III" evidence="2">
    <location>
        <begin position="986"/>
        <end position="1078"/>
    </location>
</feature>
<evidence type="ECO:0000256" key="1">
    <source>
        <dbReference type="ARBA" id="ARBA00022737"/>
    </source>
</evidence>
<sequence length="1783" mass="197494">MTTLRKIFNKTDRDGNPLKYTFYCTNLENVTDQIMTIDSCSNITLITPSNNFVTINSRLGIGIDPSSAYSFHVLGNTCISGNVISNNINILETNSRDIKIDISAIKTDISAIKTDISGLKIGIRGFNADISASERKITDLSLNLFNLSIRYNEISSNYYNLTNSFNDLSRSHYNLKSSVTSLSNELYLKFDSINYSTKTGFYGKIFVYNNSFSDISYRFIDISYRFYWYIEPIGFIEPIKNQPLGRLKQTNWFSISGQPAAYEISELYRLDSVTSYLHLHTKASNNNIFNPLFKPYVTTFNNKIVDICNVFLNNNSEHKMTFDLSNIDNINDGEIIIRYDVLYAVIPNAPTNVIASDPSNGRVTLNWTAPYSGGATITEYNVTSNPSTLILTVYSTSTIFQGLTNGTSYTFNVRARNNRGNSLPGTSNSITPSTIPSIPTNIVASVLINGNVSLTWTAPYNGGATIIEYSAYYIASNSSIVSLITTNGNETSIIFDRNNSPGILTNRTPYIFYVIASNISGNSLPGSSNTVTIFDNPDPPRNVIASVVGEGTIELNWDLPDDDGGSAIINYGVQRVIVVSEELEEYIIDGSSIIISQRTLIINNLLLDTSYGFAVVAYNTNRVSNFTLSNTIKLFTNPNPPRNVVATRSGETNIELNWDLPDFDGGSAIINYKVFRLINISGDFNTSGFILDSSFITISQNNLIYNLVLFNVYAFVVEANNALFASSPAASNIIALADPGYVGTLNIVVLNLSGGYQDVILRITTENPLGGDINYVYNNTLNNDTMSFDISLDYVINYLYIATEMNSESDYIINTQLTGFDITSPAIINYSSMNLGEITYKRYTIPNSLSSTDINYNIYLTQGYYGTLNIAIPQTDVSNYADFFVSIITNNVENSVYNLTLDSSNTYGPINLDYSYSYLYIYIESRYPFNNETSGFEADDQPITHDSSANINGTNYERYIIPVTLANSIIKYNIYVSGLHPDTPDTPTNVIASDPNNSAVTLSWTAPYDRGYPIIDYSVTSNPYTTSLTVESVNVNTSTVFQGLTNGTTYTFYVRARNSNGNSLPGTSNTIIPFIRPGPPSNVVAIRTGETSIGLTWDSPEFDGGSAIINYTVVRLVNISIDISLGGFIFDSSNIISQNNLTINNLVLLNTYVFIVIANNANGASEGAASNFIRLIDPGYVGTLNVLVTNLTDGYEDVILRITTDNPQNGDLVYIYDGALLTTILTFDLSLDYVTNYLYIATETISGSDYIINTQLTGFDITSPAIINYSSVNVGEVIYKRYTIPNSLSSTDISYVIYLTQGYYGTLNITVIPQDLGLFTRYSDISFIIIANSTSNNPLFNSVLNTEITSISINIDYSTNYLYIYKIANNYIINNETSGFEDISIVSVSNEQIGTNLYTPYIIPVSLANSIISYNIYITRTGFYGTLSISNETLSGNNSRFIQVKLAYNNVDITSYITISGNSQQTLTIPIEERLPDISSILQLKYIFEDGVNDLGDTSSSIVGFNLINQTNNPLQSENTSEVEIFSDFINLGELKLTTQPITYSGFYGTFIINNKRPINRDPQFVQVKLAYNDVDITSYITISGDRQETLTITENARLPNPNSILQLKFIFEDDVINYNISDISGFSLISYSNNLLQSENTLRMLINNGYIDDGILTITIEPFNNKGSFEITNDGSMGQILYSVFYVSPPTYDQLVYLYEDLPVNQGETGLFAYTLPTNLAMGGLLFRIKTTNANISNFTIGTNPKNGLYDAYILNDNTVSFNINIVKYNFLQITIVPSPSN</sequence>
<evidence type="ECO:0000313" key="3">
    <source>
        <dbReference type="EMBL" id="QHT20774.1"/>
    </source>
</evidence>
<organism evidence="3">
    <name type="scientific">viral metagenome</name>
    <dbReference type="NCBI Taxonomy" id="1070528"/>
    <lineage>
        <taxon>unclassified sequences</taxon>
        <taxon>metagenomes</taxon>
        <taxon>organismal metagenomes</taxon>
    </lineage>
</organism>
<name>A0A6C0DVU4_9ZZZZ</name>
<feature type="domain" description="Fibronectin type-III" evidence="2">
    <location>
        <begin position="1079"/>
        <end position="1179"/>
    </location>
</feature>
<proteinExistence type="predicted"/>
<dbReference type="PANTHER" id="PTHR13817">
    <property type="entry name" value="TITIN"/>
    <property type="match status" value="1"/>
</dbReference>